<dbReference type="KEGG" id="sbk:SHEWBE_3277"/>
<dbReference type="Proteomes" id="UP000250123">
    <property type="component" value="Chromosome SHEWBE"/>
</dbReference>
<proteinExistence type="predicted"/>
<gene>
    <name evidence="1" type="ORF">SHEWBE_3277</name>
</gene>
<name>A0A330M8A0_9GAMM</name>
<sequence length="69" mass="7818">MTYPNTKGHWIPAKRSAGMIKITTHSQINQGNNVIKLHSNPYHFINKSKKSLIFINAINSITAHNVITY</sequence>
<evidence type="ECO:0000313" key="2">
    <source>
        <dbReference type="Proteomes" id="UP000250123"/>
    </source>
</evidence>
<dbReference type="EMBL" id="LS483452">
    <property type="protein sequence ID" value="SQH77240.1"/>
    <property type="molecule type" value="Genomic_DNA"/>
</dbReference>
<reference evidence="2" key="1">
    <citation type="submission" date="2018-06" db="EMBL/GenBank/DDBJ databases">
        <authorList>
            <person name="Cea G.-C."/>
            <person name="William W."/>
        </authorList>
    </citation>
    <scope>NUCLEOTIDE SEQUENCE [LARGE SCALE GENOMIC DNA]</scope>
    <source>
        <strain evidence="2">DB21MT-2</strain>
    </source>
</reference>
<organism evidence="1 2">
    <name type="scientific">Shewanella benthica</name>
    <dbReference type="NCBI Taxonomy" id="43661"/>
    <lineage>
        <taxon>Bacteria</taxon>
        <taxon>Pseudomonadati</taxon>
        <taxon>Pseudomonadota</taxon>
        <taxon>Gammaproteobacteria</taxon>
        <taxon>Alteromonadales</taxon>
        <taxon>Shewanellaceae</taxon>
        <taxon>Shewanella</taxon>
    </lineage>
</organism>
<accession>A0A330M8A0</accession>
<protein>
    <submittedName>
        <fullName evidence="1">Uncharacterized protein</fullName>
    </submittedName>
</protein>
<evidence type="ECO:0000313" key="1">
    <source>
        <dbReference type="EMBL" id="SQH77240.1"/>
    </source>
</evidence>
<dbReference type="AlphaFoldDB" id="A0A330M8A0"/>